<keyword evidence="2" id="KW-1185">Reference proteome</keyword>
<gene>
    <name evidence="1" type="ORF">BJY01DRAFT_228769</name>
</gene>
<name>A0ABR4IJF8_9EURO</name>
<proteinExistence type="predicted"/>
<organism evidence="1 2">
    <name type="scientific">Aspergillus pseudoustus</name>
    <dbReference type="NCBI Taxonomy" id="1810923"/>
    <lineage>
        <taxon>Eukaryota</taxon>
        <taxon>Fungi</taxon>
        <taxon>Dikarya</taxon>
        <taxon>Ascomycota</taxon>
        <taxon>Pezizomycotina</taxon>
        <taxon>Eurotiomycetes</taxon>
        <taxon>Eurotiomycetidae</taxon>
        <taxon>Eurotiales</taxon>
        <taxon>Aspergillaceae</taxon>
        <taxon>Aspergillus</taxon>
        <taxon>Aspergillus subgen. Nidulantes</taxon>
    </lineage>
</organism>
<evidence type="ECO:0000313" key="1">
    <source>
        <dbReference type="EMBL" id="KAL2827920.1"/>
    </source>
</evidence>
<dbReference type="Proteomes" id="UP001610446">
    <property type="component" value="Unassembled WGS sequence"/>
</dbReference>
<dbReference type="EMBL" id="JBFXLU010000379">
    <property type="protein sequence ID" value="KAL2827920.1"/>
    <property type="molecule type" value="Genomic_DNA"/>
</dbReference>
<protein>
    <submittedName>
        <fullName evidence="1">Uncharacterized protein</fullName>
    </submittedName>
</protein>
<sequence length="78" mass="8827">MDSRIIVTPRILRPHQGVGSPCWQLFVYISTDGYYPTARLRFVQLSVHVFLMGLCFVMAKLNPYCANLSGNDIFSPCT</sequence>
<evidence type="ECO:0000313" key="2">
    <source>
        <dbReference type="Proteomes" id="UP001610446"/>
    </source>
</evidence>
<reference evidence="1 2" key="1">
    <citation type="submission" date="2024-07" db="EMBL/GenBank/DDBJ databases">
        <title>Section-level genome sequencing and comparative genomics of Aspergillus sections Usti and Cavernicolus.</title>
        <authorList>
            <consortium name="Lawrence Berkeley National Laboratory"/>
            <person name="Nybo J.L."/>
            <person name="Vesth T.C."/>
            <person name="Theobald S."/>
            <person name="Frisvad J.C."/>
            <person name="Larsen T.O."/>
            <person name="Kjaerboelling I."/>
            <person name="Rothschild-Mancinelli K."/>
            <person name="Lyhne E.K."/>
            <person name="Kogle M.E."/>
            <person name="Barry K."/>
            <person name="Clum A."/>
            <person name="Na H."/>
            <person name="Ledsgaard L."/>
            <person name="Lin J."/>
            <person name="Lipzen A."/>
            <person name="Kuo A."/>
            <person name="Riley R."/>
            <person name="Mondo S."/>
            <person name="Labutti K."/>
            <person name="Haridas S."/>
            <person name="Pangalinan J."/>
            <person name="Salamov A.A."/>
            <person name="Simmons B.A."/>
            <person name="Magnuson J.K."/>
            <person name="Chen J."/>
            <person name="Drula E."/>
            <person name="Henrissat B."/>
            <person name="Wiebenga A."/>
            <person name="Lubbers R.J."/>
            <person name="Gomes A.C."/>
            <person name="Makela M.R."/>
            <person name="Stajich J."/>
            <person name="Grigoriev I.V."/>
            <person name="Mortensen U.H."/>
            <person name="De Vries R.P."/>
            <person name="Baker S.E."/>
            <person name="Andersen M.R."/>
        </authorList>
    </citation>
    <scope>NUCLEOTIDE SEQUENCE [LARGE SCALE GENOMIC DNA]</scope>
    <source>
        <strain evidence="1 2">CBS 123904</strain>
    </source>
</reference>
<accession>A0ABR4IJF8</accession>
<comment type="caution">
    <text evidence="1">The sequence shown here is derived from an EMBL/GenBank/DDBJ whole genome shotgun (WGS) entry which is preliminary data.</text>
</comment>